<accession>A0A4Y9ZQE0</accession>
<feature type="signal peptide" evidence="1">
    <location>
        <begin position="1"/>
        <end position="19"/>
    </location>
</feature>
<gene>
    <name evidence="2" type="ORF">EWM64_g7020</name>
</gene>
<dbReference type="AlphaFoldDB" id="A0A4Y9ZQE0"/>
<evidence type="ECO:0000313" key="2">
    <source>
        <dbReference type="EMBL" id="TFY76992.1"/>
    </source>
</evidence>
<keyword evidence="1" id="KW-0732">Signal</keyword>
<sequence>MASTLVSIAFAAILTGAAAVNAESHTIRFDNQCGFGNATLVLDGTIQKLINNSYTKNDNISGIAYLQDGRCNFNGENCTLMEMTLENAHCPGCGSSTDISLISPHALNVPTAFSYYNGCDGQGAACNTPDCSTAFFKSDDNQVQVACEVDDVSTALPIVIMPNL</sequence>
<feature type="chain" id="PRO_5021314428" description="Glycopeptide" evidence="1">
    <location>
        <begin position="20"/>
        <end position="164"/>
    </location>
</feature>
<dbReference type="STRING" id="135208.A0A4Y9ZQE0"/>
<proteinExistence type="predicted"/>
<reference evidence="2 3" key="1">
    <citation type="submission" date="2019-02" db="EMBL/GenBank/DDBJ databases">
        <title>Genome sequencing of the rare red list fungi Hericium alpestre (H. flagellum).</title>
        <authorList>
            <person name="Buettner E."/>
            <person name="Kellner H."/>
        </authorList>
    </citation>
    <scope>NUCLEOTIDE SEQUENCE [LARGE SCALE GENOMIC DNA]</scope>
    <source>
        <strain evidence="2 3">DSM 108284</strain>
    </source>
</reference>
<dbReference type="Proteomes" id="UP000298061">
    <property type="component" value="Unassembled WGS sequence"/>
</dbReference>
<organism evidence="2 3">
    <name type="scientific">Hericium alpestre</name>
    <dbReference type="NCBI Taxonomy" id="135208"/>
    <lineage>
        <taxon>Eukaryota</taxon>
        <taxon>Fungi</taxon>
        <taxon>Dikarya</taxon>
        <taxon>Basidiomycota</taxon>
        <taxon>Agaricomycotina</taxon>
        <taxon>Agaricomycetes</taxon>
        <taxon>Russulales</taxon>
        <taxon>Hericiaceae</taxon>
        <taxon>Hericium</taxon>
    </lineage>
</organism>
<name>A0A4Y9ZQE0_9AGAM</name>
<dbReference type="OrthoDB" id="3342934at2759"/>
<dbReference type="EMBL" id="SFCI01001031">
    <property type="protein sequence ID" value="TFY76992.1"/>
    <property type="molecule type" value="Genomic_DNA"/>
</dbReference>
<evidence type="ECO:0000256" key="1">
    <source>
        <dbReference type="SAM" id="SignalP"/>
    </source>
</evidence>
<keyword evidence="3" id="KW-1185">Reference proteome</keyword>
<evidence type="ECO:0000313" key="3">
    <source>
        <dbReference type="Proteomes" id="UP000298061"/>
    </source>
</evidence>
<protein>
    <recommendedName>
        <fullName evidence="4">Glycopeptide</fullName>
    </recommendedName>
</protein>
<evidence type="ECO:0008006" key="4">
    <source>
        <dbReference type="Google" id="ProtNLM"/>
    </source>
</evidence>
<comment type="caution">
    <text evidence="2">The sequence shown here is derived from an EMBL/GenBank/DDBJ whole genome shotgun (WGS) entry which is preliminary data.</text>
</comment>